<dbReference type="InterPro" id="IPR001478">
    <property type="entry name" value="PDZ"/>
</dbReference>
<keyword evidence="2 7" id="KW-0645">Protease</keyword>
<organism evidence="7 8">
    <name type="scientific">Enterococcus eurekensis</name>
    <dbReference type="NCBI Taxonomy" id="1159753"/>
    <lineage>
        <taxon>Bacteria</taxon>
        <taxon>Bacillati</taxon>
        <taxon>Bacillota</taxon>
        <taxon>Bacilli</taxon>
        <taxon>Lactobacillales</taxon>
        <taxon>Enterococcaceae</taxon>
        <taxon>Enterococcus</taxon>
    </lineage>
</organism>
<keyword evidence="8" id="KW-1185">Reference proteome</keyword>
<dbReference type="GO" id="GO:0006508">
    <property type="term" value="P:proteolysis"/>
    <property type="evidence" value="ECO:0007669"/>
    <property type="project" value="UniProtKB-KW"/>
</dbReference>
<dbReference type="PRINTS" id="PR00834">
    <property type="entry name" value="PROTEASES2C"/>
</dbReference>
<dbReference type="SMART" id="SM00228">
    <property type="entry name" value="PDZ"/>
    <property type="match status" value="1"/>
</dbReference>
<dbReference type="Gene3D" id="2.30.42.10">
    <property type="match status" value="1"/>
</dbReference>
<evidence type="ECO:0000256" key="2">
    <source>
        <dbReference type="ARBA" id="ARBA00022670"/>
    </source>
</evidence>
<keyword evidence="4" id="KW-0720">Serine protease</keyword>
<dbReference type="SUPFAM" id="SSF50494">
    <property type="entry name" value="Trypsin-like serine proteases"/>
    <property type="match status" value="1"/>
</dbReference>
<comment type="similarity">
    <text evidence="1">Belongs to the peptidase S1C family.</text>
</comment>
<evidence type="ECO:0000256" key="1">
    <source>
        <dbReference type="ARBA" id="ARBA00010541"/>
    </source>
</evidence>
<dbReference type="PANTHER" id="PTHR22939:SF129">
    <property type="entry name" value="SERINE PROTEASE HTRA2, MITOCHONDRIAL"/>
    <property type="match status" value="1"/>
</dbReference>
<keyword evidence="5" id="KW-0472">Membrane</keyword>
<name>A0ABV9M6Z4_9ENTE</name>
<evidence type="ECO:0000256" key="3">
    <source>
        <dbReference type="ARBA" id="ARBA00022801"/>
    </source>
</evidence>
<feature type="transmembrane region" description="Helical" evidence="5">
    <location>
        <begin position="20"/>
        <end position="39"/>
    </location>
</feature>
<dbReference type="Gene3D" id="2.40.10.10">
    <property type="entry name" value="Trypsin-like serine proteases"/>
    <property type="match status" value="2"/>
</dbReference>
<proteinExistence type="inferred from homology"/>
<dbReference type="SUPFAM" id="SSF50156">
    <property type="entry name" value="PDZ domain-like"/>
    <property type="match status" value="1"/>
</dbReference>
<keyword evidence="5" id="KW-0812">Transmembrane</keyword>
<evidence type="ECO:0000313" key="7">
    <source>
        <dbReference type="EMBL" id="MFC4711179.1"/>
    </source>
</evidence>
<dbReference type="RefSeq" id="WP_379967587.1">
    <property type="nucleotide sequence ID" value="NZ_JBHSGT010000067.1"/>
</dbReference>
<feature type="domain" description="PDZ" evidence="6">
    <location>
        <begin position="296"/>
        <end position="400"/>
    </location>
</feature>
<comment type="caution">
    <text evidence="7">The sequence shown here is derived from an EMBL/GenBank/DDBJ whole genome shotgun (WGS) entry which is preliminary data.</text>
</comment>
<dbReference type="GO" id="GO:0008233">
    <property type="term" value="F:peptidase activity"/>
    <property type="evidence" value="ECO:0007669"/>
    <property type="project" value="UniProtKB-KW"/>
</dbReference>
<dbReference type="Pfam" id="PF13365">
    <property type="entry name" value="Trypsin_2"/>
    <property type="match status" value="1"/>
</dbReference>
<dbReference type="CDD" id="cd06781">
    <property type="entry name" value="cpPDZ_BsHtra-like"/>
    <property type="match status" value="1"/>
</dbReference>
<dbReference type="EC" id="3.4.21.-" evidence="7"/>
<evidence type="ECO:0000259" key="6">
    <source>
        <dbReference type="PROSITE" id="PS50106"/>
    </source>
</evidence>
<accession>A0ABV9M6Z4</accession>
<keyword evidence="5" id="KW-1133">Transmembrane helix</keyword>
<evidence type="ECO:0000313" key="8">
    <source>
        <dbReference type="Proteomes" id="UP001596026"/>
    </source>
</evidence>
<dbReference type="Proteomes" id="UP001596026">
    <property type="component" value="Unassembled WGS sequence"/>
</dbReference>
<sequence>MSRNDETQNHKNGFFKKFGIGLVGGVFGGILAVGSFYNFSGTLFNNSGSGNQTTETTNSGSNTQTEVSNIKVNATSDVTEAVKKVQDAVVSVINLQSTQSNSLEDIFGNSGNANDNTLQIASEGSGVIYKKDGKDAYVVTNNHVVEGQKGLEVMLQDGSKVQAELVGTDAFTDLAVLKISSENIKNVATFGDSESLNVGEPAIAIGSPLGSQYANSVTQGIVSSLNRPVQSTNEAGELVSINAIQTDAAINPGNSGGALINIAGQVIGINSSKIASSAGSGVSVEGMGFAIPSNDVVEVIKQLEDNGRVIRPALGVTMIDLSNISVQQQREILKLPESVDSGVVIRMVAGATPAEKAGLQQYDVITKIDGEKVTNSTELRAALYKKKIGDSMEITFFRGDEEQTVTVELTVDQSILQQEQQEQLQPNQ</sequence>
<dbReference type="PANTHER" id="PTHR22939">
    <property type="entry name" value="SERINE PROTEASE FAMILY S1C HTRA-RELATED"/>
    <property type="match status" value="1"/>
</dbReference>
<evidence type="ECO:0000256" key="5">
    <source>
        <dbReference type="SAM" id="Phobius"/>
    </source>
</evidence>
<dbReference type="InterPro" id="IPR009003">
    <property type="entry name" value="Peptidase_S1_PA"/>
</dbReference>
<gene>
    <name evidence="7" type="ORF">ACFO3L_11270</name>
</gene>
<reference evidence="8" key="1">
    <citation type="journal article" date="2019" name="Int. J. Syst. Evol. Microbiol.">
        <title>The Global Catalogue of Microorganisms (GCM) 10K type strain sequencing project: providing services to taxonomists for standard genome sequencing and annotation.</title>
        <authorList>
            <consortium name="The Broad Institute Genomics Platform"/>
            <consortium name="The Broad Institute Genome Sequencing Center for Infectious Disease"/>
            <person name="Wu L."/>
            <person name="Ma J."/>
        </authorList>
    </citation>
    <scope>NUCLEOTIDE SEQUENCE [LARGE SCALE GENOMIC DNA]</scope>
    <source>
        <strain evidence="8">CGMCC 1.19061</strain>
    </source>
</reference>
<dbReference type="InterPro" id="IPR036034">
    <property type="entry name" value="PDZ_sf"/>
</dbReference>
<dbReference type="InterPro" id="IPR001940">
    <property type="entry name" value="Peptidase_S1C"/>
</dbReference>
<protein>
    <submittedName>
        <fullName evidence="7">S1C family serine protease</fullName>
        <ecNumber evidence="7">3.4.21.-</ecNumber>
    </submittedName>
</protein>
<keyword evidence="3 7" id="KW-0378">Hydrolase</keyword>
<dbReference type="InterPro" id="IPR043504">
    <property type="entry name" value="Peptidase_S1_PA_chymotrypsin"/>
</dbReference>
<evidence type="ECO:0000256" key="4">
    <source>
        <dbReference type="ARBA" id="ARBA00022825"/>
    </source>
</evidence>
<dbReference type="PROSITE" id="PS50106">
    <property type="entry name" value="PDZ"/>
    <property type="match status" value="1"/>
</dbReference>
<dbReference type="Pfam" id="PF13180">
    <property type="entry name" value="PDZ_2"/>
    <property type="match status" value="1"/>
</dbReference>
<dbReference type="EMBL" id="JBHSGT010000067">
    <property type="protein sequence ID" value="MFC4711179.1"/>
    <property type="molecule type" value="Genomic_DNA"/>
</dbReference>